<dbReference type="Pfam" id="PF18701">
    <property type="entry name" value="DUF5641"/>
    <property type="match status" value="1"/>
</dbReference>
<dbReference type="InterPro" id="IPR008042">
    <property type="entry name" value="Retrotrans_Pao"/>
</dbReference>
<evidence type="ECO:0000256" key="2">
    <source>
        <dbReference type="SAM" id="MobiDB-lite"/>
    </source>
</evidence>
<dbReference type="InterPro" id="IPR040676">
    <property type="entry name" value="DUF5641"/>
</dbReference>
<proteinExistence type="predicted"/>
<dbReference type="Proteomes" id="UP000830375">
    <property type="component" value="Unassembled WGS sequence"/>
</dbReference>
<dbReference type="InterPro" id="IPR043502">
    <property type="entry name" value="DNA/RNA_pol_sf"/>
</dbReference>
<dbReference type="Pfam" id="PF17921">
    <property type="entry name" value="Integrase_H2C2"/>
    <property type="match status" value="1"/>
</dbReference>
<evidence type="ECO:0000256" key="1">
    <source>
        <dbReference type="SAM" id="Coils"/>
    </source>
</evidence>
<dbReference type="Pfam" id="PF03564">
    <property type="entry name" value="DUF1759"/>
    <property type="match status" value="1"/>
</dbReference>
<accession>A0ABQ8L812</accession>
<sequence length="2103" mass="240715">MAEGGEDDVAVSEHKRVCKPTEKALEEQLHRRISLRRAKLSALTSKIKTIEGLMVDVGNLQNVQDLMQLDFAKLITEFTDLNVQVQDLLPEDEKIADQKNWFEPKMDSLRLFVKKTEDWMAVVGRKDQNDDVDMEDDVSPHDSASQVSVNRSESKQKRDSDIDSGSISSSVLSACAREESKRAALLARAAALKKKQQLEIEKMQLRAKMEELEIETALAESNAKLKVLKEYEHSEDGRSSIQSKHRKGIHLKQSELKTERKDYSLCHSAVVKSRTKAISNPVSLAAPRLSNPEDTGNGANRPANDSIIQVLQKQHDLTELLVKQQRQVHLPSKDIQVFTGDPLTYKSFIRSFEHTIEHKTDNEKDKLYYLEQYTAGEPQELVRSCEYMPSSRGFKEAKRLLQRHYGDELIIARAYIDKALKWPQIKSDDGKALSAYALFLIGCRNTLEDGESMEEMDNPTNMRVVISKLPYKMKEKWRSEAYDIKERQGVRARFTHLVDFIDRQAKMAMDPLFGDILDNRNVVAVKANQKEKYPKKGISKSSFATNICMEERRPPEVSRKQVSPSKIVNAFEKPCMFCSKSHALESCSEIKEQPHKVRVEFLKSRGLCFGCLTQGHLSKMCKKRMECKECFQKHPDILHIKEDPKSTKDVESLDKKISCAQVSLNHQSNNFSECAGDNCVLSIVPVKVKSSKGDRYVETYAFLDAGSTATFCTEELRKKLNLKGKPTQILLSTMCQDKPGEQKLVNSFILTDLEVCALEDTKYFELPKVFTHSNIPVQNDNIPKQEDISKWPYLSEVSIPSINANVDLLIGANNSKAMEPWYIINSQQDGPYAVKTALGWVVNGTIKKENNTPERSKLPHHTVNRLSMVEIEQLLIQQYNSDFPEHHYEEKEEMSLEDKQFLRTVQENTKFENGHYCVKLPLRNESVKMPSNRCVAELRATNLKRKLQKNTSLLEDYSNFMKSIIEKGYAVKVPTEQLDRSDNRVWYIPHHGVYHPKKKKIRVVFDCTASFRGMSLNGQLLQGPNLTNTLIGVLTRFREEPIAMMADVESMFYQVRVPEEDADLLRFLWWPNGNLNAPIEEYRMMVHLFGATSSPSCASYALRKTAEDRKDVAPQKAVETVLYNFYVDDCLRSVSTEQEAVDLVKDIRVLCSEGGFCLTKWVSNSRKVLLSIPEDQRASGIKDLDLDQDSLPIERALGMQWCTENDTFTYNIQVQEKPLSRRGILSVVNSIYDPLGFLVPLILPVKLLLRDMCKQGYGWDEEIDGKRAEQWIRWLEDLNHLSDFRIQRCVKPEKFGNTTEAQLHHFSDASENAYGTATYLVLTNEQNQKHCSLLMGKSRVSPLKQITIPRLELTAATVAVKMDKILRQELQISLQQSVFWTDSTTVLNYIGNESARFKTFVANRISLIRDATTPLQWRFVKSSQNPADQATRGLKAKDFVHAETWIKGPNFLLKPEEEWPQRPDQMRQVPEQDPEIKKEIKVNVLNISESNDAMTKLTDYYSSWFQLKKAIAWMLRFKETLLQLCKARKQFKSSIAQLEKDPEKQAALLLDQMRKYRSTMSGKSLSLEDLNQAEVQLIQYSQKQHFLEEIEALRKKVSVKRRSQLYKLDPVLQDGILRVGGRLNKAAMPEESKHPVILSKHSRISTLILSDIHQRYGHCGRNYLLSMLRQRFWIPQANSAIRKLIHKCSICRRLDGRVGEQKMASLPEDRLLPDKPPFSNVGVDYFGPFDVKRGRSTVKRYGVLFTCLTVRAVHIEIADSLDTDSCINALRRFVSRRGQVSVMRSDNGTNFVGAERELREALSNLNHSKIENAMLQKGIKWIFNSPAASHQGGIWERQIRTVRRILNALLKEQSINDDSLHTIMCEVESIINSRPITTASDNPNDLEPLTPNHLLLLKTQTNLPPGLFKKEDQYARRRWKQVQYLADLFWSRWTHEYLPILQERSKWVRSKKNFEPGDVVLVVDSSSPRNSWIMGRVLETLPDSSGAVRRVKLQTKTNILERPSECRHLLQPVPAPEEAQALEGALEGVLEKAPALEGALEKAPALEGALEAARALEETQALEAARALEAAQALEEAQAWRQLGLWRQHRLWRKHRLWRNGRD</sequence>
<dbReference type="EMBL" id="JACTAM010002006">
    <property type="protein sequence ID" value="KAI2646077.1"/>
    <property type="molecule type" value="Genomic_DNA"/>
</dbReference>
<keyword evidence="5" id="KW-1185">Reference proteome</keyword>
<organism evidence="4 5">
    <name type="scientific">Labeo rohita</name>
    <name type="common">Indian major carp</name>
    <name type="synonym">Cyprinus rohita</name>
    <dbReference type="NCBI Taxonomy" id="84645"/>
    <lineage>
        <taxon>Eukaryota</taxon>
        <taxon>Metazoa</taxon>
        <taxon>Chordata</taxon>
        <taxon>Craniata</taxon>
        <taxon>Vertebrata</taxon>
        <taxon>Euteleostomi</taxon>
        <taxon>Actinopterygii</taxon>
        <taxon>Neopterygii</taxon>
        <taxon>Teleostei</taxon>
        <taxon>Ostariophysi</taxon>
        <taxon>Cypriniformes</taxon>
        <taxon>Cyprinidae</taxon>
        <taxon>Labeoninae</taxon>
        <taxon>Labeonini</taxon>
        <taxon>Labeo</taxon>
    </lineage>
</organism>
<feature type="domain" description="Integrase catalytic" evidence="3">
    <location>
        <begin position="1712"/>
        <end position="1899"/>
    </location>
</feature>
<dbReference type="Gene3D" id="1.10.340.70">
    <property type="match status" value="1"/>
</dbReference>
<dbReference type="PANTHER" id="PTHR47331:SF3">
    <property type="match status" value="1"/>
</dbReference>
<evidence type="ECO:0000259" key="3">
    <source>
        <dbReference type="PROSITE" id="PS50994"/>
    </source>
</evidence>
<dbReference type="InterPro" id="IPR001584">
    <property type="entry name" value="Integrase_cat-core"/>
</dbReference>
<dbReference type="InterPro" id="IPR012337">
    <property type="entry name" value="RNaseH-like_sf"/>
</dbReference>
<protein>
    <submittedName>
        <fullName evidence="4">Pro-Pol polyprotein</fullName>
    </submittedName>
</protein>
<dbReference type="InterPro" id="IPR005312">
    <property type="entry name" value="DUF1759"/>
</dbReference>
<feature type="region of interest" description="Disordered" evidence="2">
    <location>
        <begin position="130"/>
        <end position="167"/>
    </location>
</feature>
<evidence type="ECO:0000313" key="5">
    <source>
        <dbReference type="Proteomes" id="UP000830375"/>
    </source>
</evidence>
<dbReference type="SUPFAM" id="SSF53098">
    <property type="entry name" value="Ribonuclease H-like"/>
    <property type="match status" value="1"/>
</dbReference>
<evidence type="ECO:0000313" key="4">
    <source>
        <dbReference type="EMBL" id="KAI2646077.1"/>
    </source>
</evidence>
<keyword evidence="1" id="KW-0175">Coiled coil</keyword>
<reference evidence="4 5" key="1">
    <citation type="submission" date="2022-01" db="EMBL/GenBank/DDBJ databases">
        <title>A high-quality chromosome-level genome assembly of rohu carp, Labeo rohita.</title>
        <authorList>
            <person name="Arick M.A. II"/>
            <person name="Hsu C.-Y."/>
            <person name="Magbanua Z."/>
            <person name="Pechanova O."/>
            <person name="Grover C."/>
            <person name="Miller E."/>
            <person name="Thrash A."/>
            <person name="Ezzel L."/>
            <person name="Alam S."/>
            <person name="Benzie J."/>
            <person name="Hamilton M."/>
            <person name="Karsi A."/>
            <person name="Lawrence M.L."/>
            <person name="Peterson D.G."/>
        </authorList>
    </citation>
    <scope>NUCLEOTIDE SEQUENCE [LARGE SCALE GENOMIC DNA]</scope>
    <source>
        <strain evidence="5">BAU-BD-2019</strain>
        <tissue evidence="4">Blood</tissue>
    </source>
</reference>
<feature type="coiled-coil region" evidence="1">
    <location>
        <begin position="175"/>
        <end position="222"/>
    </location>
</feature>
<dbReference type="CDD" id="cd01644">
    <property type="entry name" value="RT_pepA17"/>
    <property type="match status" value="1"/>
</dbReference>
<dbReference type="PANTHER" id="PTHR47331">
    <property type="entry name" value="PHD-TYPE DOMAIN-CONTAINING PROTEIN"/>
    <property type="match status" value="1"/>
</dbReference>
<dbReference type="InterPro" id="IPR036397">
    <property type="entry name" value="RNaseH_sf"/>
</dbReference>
<name>A0ABQ8L812_LABRO</name>
<feature type="compositionally biased region" description="Basic and acidic residues" evidence="2">
    <location>
        <begin position="152"/>
        <end position="161"/>
    </location>
</feature>
<dbReference type="PROSITE" id="PS50994">
    <property type="entry name" value="INTEGRASE"/>
    <property type="match status" value="1"/>
</dbReference>
<dbReference type="InterPro" id="IPR041588">
    <property type="entry name" value="Integrase_H2C2"/>
</dbReference>
<dbReference type="Pfam" id="PF05380">
    <property type="entry name" value="Peptidase_A17"/>
    <property type="match status" value="1"/>
</dbReference>
<gene>
    <name evidence="4" type="ORF">H4Q32_024616</name>
</gene>
<dbReference type="Gene3D" id="3.30.420.10">
    <property type="entry name" value="Ribonuclease H-like superfamily/Ribonuclease H"/>
    <property type="match status" value="1"/>
</dbReference>
<comment type="caution">
    <text evidence="4">The sequence shown here is derived from an EMBL/GenBank/DDBJ whole genome shotgun (WGS) entry which is preliminary data.</text>
</comment>
<dbReference type="SUPFAM" id="SSF56672">
    <property type="entry name" value="DNA/RNA polymerases"/>
    <property type="match status" value="1"/>
</dbReference>